<feature type="domain" description="Cas12f1-like TNB" evidence="9">
    <location>
        <begin position="299"/>
        <end position="366"/>
    </location>
</feature>
<evidence type="ECO:0000256" key="1">
    <source>
        <dbReference type="ARBA" id="ARBA00008761"/>
    </source>
</evidence>
<reference evidence="11 12" key="1">
    <citation type="submission" date="2014-07" db="EMBL/GenBank/DDBJ databases">
        <title>Methanogenic archaea and the global carbon cycle.</title>
        <authorList>
            <person name="Henriksen J.R."/>
            <person name="Luke J."/>
            <person name="Reinhart S."/>
            <person name="Benedict M.N."/>
            <person name="Youngblut N.D."/>
            <person name="Metcalf M.E."/>
            <person name="Whitaker R.J."/>
            <person name="Metcalf W.W."/>
        </authorList>
    </citation>
    <scope>NUCLEOTIDE SEQUENCE [LARGE SCALE GENOMIC DNA]</scope>
    <source>
        <strain evidence="11 12">WWM610</strain>
    </source>
</reference>
<dbReference type="Pfam" id="PF01385">
    <property type="entry name" value="OrfB_IS605"/>
    <property type="match status" value="1"/>
</dbReference>
<dbReference type="AlphaFoldDB" id="A0A0E3PW17"/>
<dbReference type="NCBIfam" id="NF040570">
    <property type="entry name" value="guided_TnpB"/>
    <property type="match status" value="1"/>
</dbReference>
<keyword evidence="3" id="KW-0815">Transposition</keyword>
<dbReference type="Pfam" id="PF07282">
    <property type="entry name" value="Cas12f1-like_TNB"/>
    <property type="match status" value="1"/>
</dbReference>
<evidence type="ECO:0000256" key="6">
    <source>
        <dbReference type="ARBA" id="ARBA00023125"/>
    </source>
</evidence>
<dbReference type="GO" id="GO:0003677">
    <property type="term" value="F:DNA binding"/>
    <property type="evidence" value="ECO:0007669"/>
    <property type="project" value="UniProtKB-KW"/>
</dbReference>
<keyword evidence="4" id="KW-0479">Metal-binding</keyword>
<dbReference type="EMBL" id="CP009509">
    <property type="protein sequence ID" value="AKB39862.1"/>
    <property type="molecule type" value="Genomic_DNA"/>
</dbReference>
<evidence type="ECO:0000256" key="3">
    <source>
        <dbReference type="ARBA" id="ARBA00022578"/>
    </source>
</evidence>
<keyword evidence="5" id="KW-0862">Zinc</keyword>
<accession>A0A0E3PW17</accession>
<keyword evidence="7" id="KW-0233">DNA recombination</keyword>
<proteinExistence type="inferred from homology"/>
<evidence type="ECO:0000313" key="12">
    <source>
        <dbReference type="Proteomes" id="UP000033058"/>
    </source>
</evidence>
<dbReference type="InterPro" id="IPR001959">
    <property type="entry name" value="Transposase"/>
</dbReference>
<evidence type="ECO:0000256" key="2">
    <source>
        <dbReference type="ARBA" id="ARBA00011044"/>
    </source>
</evidence>
<dbReference type="GO" id="GO:0046872">
    <property type="term" value="F:metal ion binding"/>
    <property type="evidence" value="ECO:0007669"/>
    <property type="project" value="UniProtKB-KW"/>
</dbReference>
<evidence type="ECO:0000259" key="9">
    <source>
        <dbReference type="Pfam" id="PF07282"/>
    </source>
</evidence>
<dbReference type="PATRIC" id="fig|1434117.4.peg.1083"/>
<dbReference type="NCBIfam" id="NF038281">
    <property type="entry name" value="IS200_TnpB"/>
    <property type="match status" value="1"/>
</dbReference>
<comment type="similarity">
    <text evidence="1">In the C-terminal section; belongs to the transposase 35 family.</text>
</comment>
<evidence type="ECO:0000313" key="11">
    <source>
        <dbReference type="EMBL" id="AKB39862.1"/>
    </source>
</evidence>
<dbReference type="InterPro" id="IPR051399">
    <property type="entry name" value="RNA-guided_DNA_endo/Transpos"/>
</dbReference>
<evidence type="ECO:0000256" key="4">
    <source>
        <dbReference type="ARBA" id="ARBA00022723"/>
    </source>
</evidence>
<dbReference type="HOGENOM" id="CLU_032903_0_0_2"/>
<evidence type="ECO:0000256" key="7">
    <source>
        <dbReference type="ARBA" id="ARBA00023172"/>
    </source>
</evidence>
<dbReference type="Pfam" id="PF12323">
    <property type="entry name" value="HTH_OrfB_IS605"/>
    <property type="match status" value="1"/>
</dbReference>
<dbReference type="Proteomes" id="UP000033058">
    <property type="component" value="Chromosome"/>
</dbReference>
<evidence type="ECO:0000259" key="10">
    <source>
        <dbReference type="Pfam" id="PF12323"/>
    </source>
</evidence>
<feature type="domain" description="Probable transposase IS891/IS1136/IS1341" evidence="8">
    <location>
        <begin position="185"/>
        <end position="287"/>
    </location>
</feature>
<comment type="similarity">
    <text evidence="2">In the N-terminal section; belongs to the transposase 2 family.</text>
</comment>
<dbReference type="InterPro" id="IPR010095">
    <property type="entry name" value="Cas12f1-like_TNB"/>
</dbReference>
<evidence type="ECO:0000256" key="5">
    <source>
        <dbReference type="ARBA" id="ARBA00022833"/>
    </source>
</evidence>
<name>A0A0E3PW17_METMZ</name>
<dbReference type="GO" id="GO:0032196">
    <property type="term" value="P:transposition"/>
    <property type="evidence" value="ECO:0007669"/>
    <property type="project" value="UniProtKB-KW"/>
</dbReference>
<dbReference type="GO" id="GO:0006310">
    <property type="term" value="P:DNA recombination"/>
    <property type="evidence" value="ECO:0007669"/>
    <property type="project" value="UniProtKB-KW"/>
</dbReference>
<dbReference type="InterPro" id="IPR053522">
    <property type="entry name" value="RNA-guided_endonuclease_TnpB"/>
</dbReference>
<keyword evidence="6" id="KW-0238">DNA-binding</keyword>
<dbReference type="PANTHER" id="PTHR30405:SF11">
    <property type="entry name" value="RNA-GUIDED DNA ENDONUCLEASE RV2885C-RELATED"/>
    <property type="match status" value="1"/>
</dbReference>
<sequence>MLLKSIIPCVVKAFKFRLYPTTAQAVQLNQHIGSCRFVYNWALDQKIKTYEQTGKSISRFDLNKLIPTLKASNEWLGEVNSQSLQGMTKQVESAFTRFFRGKTGFPKFKSKKNPIQSFPVPQHYSVDFEKNTIKLPKIEPIKAVFHRKFEGELKTATVSRTCKGHYYISILVEDGKELPVKEAFAESTTIGIDVGIKDFAVLSNGEKIENPKYLKNSLKRLKVLQKRVSKKQKGSKNRAKAKQRLAVLHDKITNQRNDFQNKLSFKLISENQAVALETLNVKGMVKNHHLAQSISDSAWSSFVTKLEYKAEWFGKTILRIGQFEPSSKLCSVCGYHNKELQLKDREWTCPDCKTKHDRDINAAINIKKFALVDQNLIGL</sequence>
<organism evidence="11 12">
    <name type="scientific">Methanosarcina mazei WWM610</name>
    <dbReference type="NCBI Taxonomy" id="1434117"/>
    <lineage>
        <taxon>Archaea</taxon>
        <taxon>Methanobacteriati</taxon>
        <taxon>Methanobacteriota</taxon>
        <taxon>Stenosarchaea group</taxon>
        <taxon>Methanomicrobia</taxon>
        <taxon>Methanosarcinales</taxon>
        <taxon>Methanosarcinaceae</taxon>
        <taxon>Methanosarcina</taxon>
    </lineage>
</organism>
<protein>
    <submittedName>
        <fullName evidence="11">Mobile element protein</fullName>
    </submittedName>
</protein>
<gene>
    <name evidence="11" type="ORF">MSMAW_0871</name>
</gene>
<dbReference type="PANTHER" id="PTHR30405">
    <property type="entry name" value="TRANSPOSASE"/>
    <property type="match status" value="1"/>
</dbReference>
<dbReference type="NCBIfam" id="TIGR01766">
    <property type="entry name" value="IS200/IS605 family accessory protein TnpB-like domain"/>
    <property type="match status" value="1"/>
</dbReference>
<feature type="domain" description="Transposase putative helix-turn-helix" evidence="10">
    <location>
        <begin position="12"/>
        <end position="55"/>
    </location>
</feature>
<evidence type="ECO:0000259" key="8">
    <source>
        <dbReference type="Pfam" id="PF01385"/>
    </source>
</evidence>
<dbReference type="InterPro" id="IPR021027">
    <property type="entry name" value="Transposase_put_HTH"/>
</dbReference>